<dbReference type="SUPFAM" id="SSF52151">
    <property type="entry name" value="FabD/lysophospholipase-like"/>
    <property type="match status" value="1"/>
</dbReference>
<feature type="active site" description="Proton acceptor" evidence="4">
    <location>
        <position position="231"/>
    </location>
</feature>
<dbReference type="InterPro" id="IPR016035">
    <property type="entry name" value="Acyl_Trfase/lysoPLipase"/>
</dbReference>
<proteinExistence type="predicted"/>
<feature type="short sequence motif" description="GXSXG" evidence="4">
    <location>
        <begin position="83"/>
        <end position="87"/>
    </location>
</feature>
<evidence type="ECO:0000313" key="7">
    <source>
        <dbReference type="EMBL" id="ARN85281.1"/>
    </source>
</evidence>
<evidence type="ECO:0000256" key="3">
    <source>
        <dbReference type="ARBA" id="ARBA00023098"/>
    </source>
</evidence>
<evidence type="ECO:0000313" key="8">
    <source>
        <dbReference type="Proteomes" id="UP000237351"/>
    </source>
</evidence>
<evidence type="ECO:0000256" key="2">
    <source>
        <dbReference type="ARBA" id="ARBA00022963"/>
    </source>
</evidence>
<keyword evidence="8" id="KW-1185">Reference proteome</keyword>
<name>A0A1W6N618_9PROT</name>
<feature type="chain" id="PRO_5013389197" description="PNPLA domain-containing protein" evidence="5">
    <location>
        <begin position="23"/>
        <end position="377"/>
    </location>
</feature>
<feature type="domain" description="PNPLA" evidence="6">
    <location>
        <begin position="45"/>
        <end position="244"/>
    </location>
</feature>
<feature type="short sequence motif" description="DGA/G" evidence="4">
    <location>
        <begin position="231"/>
        <end position="233"/>
    </location>
</feature>
<feature type="short sequence motif" description="GXGXXG" evidence="4">
    <location>
        <begin position="49"/>
        <end position="54"/>
    </location>
</feature>
<dbReference type="AlphaFoldDB" id="A0A1W6N618"/>
<keyword evidence="2 4" id="KW-0442">Lipid degradation</keyword>
<dbReference type="GO" id="GO:0016042">
    <property type="term" value="P:lipid catabolic process"/>
    <property type="evidence" value="ECO:0007669"/>
    <property type="project" value="UniProtKB-UniRule"/>
</dbReference>
<evidence type="ECO:0000256" key="1">
    <source>
        <dbReference type="ARBA" id="ARBA00022801"/>
    </source>
</evidence>
<dbReference type="KEGG" id="naf:GQ61_08260"/>
<dbReference type="Proteomes" id="UP000237351">
    <property type="component" value="Chromosome"/>
</dbReference>
<dbReference type="GO" id="GO:0016020">
    <property type="term" value="C:membrane"/>
    <property type="evidence" value="ECO:0007669"/>
    <property type="project" value="TreeGrafter"/>
</dbReference>
<keyword evidence="3 4" id="KW-0443">Lipid metabolism</keyword>
<dbReference type="EMBL" id="CP008743">
    <property type="protein sequence ID" value="ARN85281.1"/>
    <property type="molecule type" value="Genomic_DNA"/>
</dbReference>
<dbReference type="InterPro" id="IPR002641">
    <property type="entry name" value="PNPLA_dom"/>
</dbReference>
<dbReference type="GO" id="GO:0004620">
    <property type="term" value="F:phospholipase activity"/>
    <property type="evidence" value="ECO:0007669"/>
    <property type="project" value="TreeGrafter"/>
</dbReference>
<protein>
    <recommendedName>
        <fullName evidence="6">PNPLA domain-containing protein</fullName>
    </recommendedName>
</protein>
<evidence type="ECO:0000256" key="5">
    <source>
        <dbReference type="SAM" id="SignalP"/>
    </source>
</evidence>
<dbReference type="Gene3D" id="3.40.1090.10">
    <property type="entry name" value="Cytosolic phospholipase A2 catalytic domain"/>
    <property type="match status" value="1"/>
</dbReference>
<feature type="signal peptide" evidence="5">
    <location>
        <begin position="1"/>
        <end position="22"/>
    </location>
</feature>
<keyword evidence="5" id="KW-0732">Signal</keyword>
<keyword evidence="1 4" id="KW-0378">Hydrolase</keyword>
<dbReference type="CDD" id="cd07199">
    <property type="entry name" value="Pat17_PNPLA8_PNPLA9_like"/>
    <property type="match status" value="1"/>
</dbReference>
<gene>
    <name evidence="7" type="ORF">GQ61_08260</name>
</gene>
<dbReference type="GO" id="GO:0006631">
    <property type="term" value="P:fatty acid metabolic process"/>
    <property type="evidence" value="ECO:0007669"/>
    <property type="project" value="TreeGrafter"/>
</dbReference>
<evidence type="ECO:0000259" key="6">
    <source>
        <dbReference type="PROSITE" id="PS51635"/>
    </source>
</evidence>
<dbReference type="PANTHER" id="PTHR24185">
    <property type="entry name" value="CALCIUM-INDEPENDENT PHOSPHOLIPASE A2-GAMMA"/>
    <property type="match status" value="1"/>
</dbReference>
<evidence type="ECO:0000256" key="4">
    <source>
        <dbReference type="PROSITE-ProRule" id="PRU01161"/>
    </source>
</evidence>
<dbReference type="PROSITE" id="PS51635">
    <property type="entry name" value="PNPLA"/>
    <property type="match status" value="1"/>
</dbReference>
<organism evidence="7 8">
    <name type="scientific">Candidatus Nucleicultrix amoebiphila FS5</name>
    <dbReference type="NCBI Taxonomy" id="1414854"/>
    <lineage>
        <taxon>Bacteria</taxon>
        <taxon>Pseudomonadati</taxon>
        <taxon>Pseudomonadota</taxon>
        <taxon>Alphaproteobacteria</taxon>
        <taxon>Holosporales</taxon>
        <taxon>Candidatus Nucleicultricaceae</taxon>
        <taxon>Candidatus Nucleicultrix</taxon>
    </lineage>
</organism>
<dbReference type="PANTHER" id="PTHR24185:SF1">
    <property type="entry name" value="CALCIUM-INDEPENDENT PHOSPHOLIPASE A2-GAMMA"/>
    <property type="match status" value="1"/>
</dbReference>
<dbReference type="RefSeq" id="WP_198157325.1">
    <property type="nucleotide sequence ID" value="NZ_CP008743.1"/>
</dbReference>
<dbReference type="STRING" id="1414854.GQ61_08260"/>
<reference evidence="7 8" key="1">
    <citation type="submission" date="2014-06" db="EMBL/GenBank/DDBJ databases">
        <title>The genome of the endonuclear symbiont Nucleicultrix amoebiphila.</title>
        <authorList>
            <person name="Schulz F."/>
            <person name="Horn M."/>
        </authorList>
    </citation>
    <scope>NUCLEOTIDE SEQUENCE [LARGE SCALE GENOMIC DNA]</scope>
    <source>
        <strain evidence="7 8">FS5</strain>
    </source>
</reference>
<feature type="active site" description="Nucleophile" evidence="4">
    <location>
        <position position="85"/>
    </location>
</feature>
<dbReference type="Pfam" id="PF01734">
    <property type="entry name" value="Patatin"/>
    <property type="match status" value="1"/>
</dbReference>
<accession>A0A1W6N618</accession>
<sequence length="377" mass="41759">MRLRFLFVITALFSINCSIVYGSVTETPQKTADQRDYKKNPLRALCFDGGGERGLLEILALNFIQESYLDNQNISEFADVFCGTSTGSILAAGLALGLPLSQLEKIYREEGKEIFRISWAKKIESMEGVRDERYDYTILVDKLNSVVGKDKRLSEVEKGLVIISLNVTTLKPAIFTSMAAKASPEEDKKLVPCIRASAAAPTYFEGVRADEVEICVPTTKQQKLEKQMLWDGGVIRNNGTSVLAGKIRRHFGIEALETAMVASFGTGRDPSIGFPYDPTIGLVKIAAPISSICMDGSSNASHAEACDLYGEGNYVRCQFTLTDKIALDSASDDDIRKMDDLFKAHVTHEKNRRQLHRIAKMLKPDIADFEVFEKSCL</sequence>